<keyword evidence="1" id="KW-0472">Membrane</keyword>
<comment type="caution">
    <text evidence="2">The sequence shown here is derived from an EMBL/GenBank/DDBJ whole genome shotgun (WGS) entry which is preliminary data.</text>
</comment>
<gene>
    <name evidence="2" type="ORF">GCM10010171_04570</name>
</gene>
<keyword evidence="1" id="KW-1133">Transmembrane helix</keyword>
<evidence type="ECO:0000256" key="1">
    <source>
        <dbReference type="SAM" id="Phobius"/>
    </source>
</evidence>
<protein>
    <recommendedName>
        <fullName evidence="4">DUF2537 domain-containing protein</fullName>
    </recommendedName>
</protein>
<sequence>MELRARDERAVLVGDDREIDPDTLPLGADLTADLRDWARVAGAVGRTEAESAAAVVSRRGRQLAARVAEAMNTQVSYVDPLSGEVAVLAPPVTQEKQPPPPEPTPWATGLLVAAFAFTLVVFAVGTLSATLDETSPLLAVGANVVVTAGLLPSVWLTKGVPIWRWVALGVAGGIGAGWVALPFIVFG</sequence>
<feature type="transmembrane region" description="Helical" evidence="1">
    <location>
        <begin position="162"/>
        <end position="186"/>
    </location>
</feature>
<keyword evidence="1" id="KW-0812">Transmembrane</keyword>
<organism evidence="2 3">
    <name type="scientific">Actinokineospora fastidiosa</name>
    <dbReference type="NCBI Taxonomy" id="1816"/>
    <lineage>
        <taxon>Bacteria</taxon>
        <taxon>Bacillati</taxon>
        <taxon>Actinomycetota</taxon>
        <taxon>Actinomycetes</taxon>
        <taxon>Pseudonocardiales</taxon>
        <taxon>Pseudonocardiaceae</taxon>
        <taxon>Actinokineospora</taxon>
    </lineage>
</organism>
<proteinExistence type="predicted"/>
<dbReference type="RefSeq" id="WP_189208601.1">
    <property type="nucleotide sequence ID" value="NZ_BMRB01000001.1"/>
</dbReference>
<reference evidence="2" key="2">
    <citation type="submission" date="2020-09" db="EMBL/GenBank/DDBJ databases">
        <authorList>
            <person name="Sun Q."/>
            <person name="Ohkuma M."/>
        </authorList>
    </citation>
    <scope>NUCLEOTIDE SEQUENCE</scope>
    <source>
        <strain evidence="2">JCM 3276</strain>
    </source>
</reference>
<accession>A0A918G3Q7</accession>
<dbReference type="EMBL" id="BMRB01000001">
    <property type="protein sequence ID" value="GGS15596.1"/>
    <property type="molecule type" value="Genomic_DNA"/>
</dbReference>
<dbReference type="AlphaFoldDB" id="A0A918G3Q7"/>
<evidence type="ECO:0000313" key="2">
    <source>
        <dbReference type="EMBL" id="GGS15596.1"/>
    </source>
</evidence>
<name>A0A918G3Q7_9PSEU</name>
<evidence type="ECO:0008006" key="4">
    <source>
        <dbReference type="Google" id="ProtNLM"/>
    </source>
</evidence>
<evidence type="ECO:0000313" key="3">
    <source>
        <dbReference type="Proteomes" id="UP000660680"/>
    </source>
</evidence>
<keyword evidence="3" id="KW-1185">Reference proteome</keyword>
<dbReference type="InterPro" id="IPR024244">
    <property type="entry name" value="DUF2537"/>
</dbReference>
<reference evidence="2" key="1">
    <citation type="journal article" date="2014" name="Int. J. Syst. Evol. Microbiol.">
        <title>Complete genome sequence of Corynebacterium casei LMG S-19264T (=DSM 44701T), isolated from a smear-ripened cheese.</title>
        <authorList>
            <consortium name="US DOE Joint Genome Institute (JGI-PGF)"/>
            <person name="Walter F."/>
            <person name="Albersmeier A."/>
            <person name="Kalinowski J."/>
            <person name="Ruckert C."/>
        </authorList>
    </citation>
    <scope>NUCLEOTIDE SEQUENCE</scope>
    <source>
        <strain evidence="2">JCM 3276</strain>
    </source>
</reference>
<dbReference type="Proteomes" id="UP000660680">
    <property type="component" value="Unassembled WGS sequence"/>
</dbReference>
<feature type="transmembrane region" description="Helical" evidence="1">
    <location>
        <begin position="106"/>
        <end position="125"/>
    </location>
</feature>
<dbReference type="Pfam" id="PF10801">
    <property type="entry name" value="DUF2537"/>
    <property type="match status" value="1"/>
</dbReference>
<feature type="transmembrane region" description="Helical" evidence="1">
    <location>
        <begin position="137"/>
        <end position="156"/>
    </location>
</feature>